<proteinExistence type="predicted"/>
<dbReference type="SUPFAM" id="SSF56672">
    <property type="entry name" value="DNA/RNA polymerases"/>
    <property type="match status" value="1"/>
</dbReference>
<protein>
    <submittedName>
        <fullName evidence="5">Reverse transcriptase domain-containing protein</fullName>
    </submittedName>
</protein>
<sequence length="1362" mass="157807">MAPWTNKEIETLKKLMTEYPKPRSSNVYAEMSEKYFNSKRSPAAIKKKMIEIENAPPIIEPTKFRRWTEEEDEILKNGWQELANNPMNFKEKYMKIAEKLEGRKWAGVKDRIKKLGLRMDEPSEQETIEQVTKRFFKRKASEDINTVVPCKRPTTDTSTTTQSQVENEMNIENLAEDINMDFSTTNKSITPPVENTNEKENTIYMEIDADQDDKTLEQLITENTSNVKDTQNLSIISDNMDDNEDILLHGKITYLNSDPTKGVSQSELSNKVDEVIITRGVSKKHNTSGEVINLKITELIPIVSDENIENCHADITERDKDIVVEKPHESEGNVAESDAVETTIESTDPAQPTTTTTDETDTSKPETKDKKNDNPHVKMLRKFINLIDNNVQTKLSRFTVYPNDIRIQVVDNAARIIHREIQLTTKNANKIHQRTKTLLLAAGLLLRKLCTGSAMQTKIRYKKSKLENILERNKNRIKDCELEMQIRKKQVNKIELTEEEKKKCKKLWSIRRTLKRTKMTPENMIQFYKLRNDQLVEQIQWQRNLNNDKSLRSRFDIQPSMRCIQGKTKAQKPDLVEAEKFYEELFSTETKTPDETPILDSFLEEIRNKSLPKPENTAVKMDEIEEALRFTRPWKCPGPDNCPTFIYKTFSLGKELIFKYVTETLNGKRQLTKNELTSTIILLPKKPNSTDIKDFRPISLINTDVKLLMKVITTRANSQVEDEIIPKFQLANKCGVEGTTIGHLLNSGIRMEAKFRGKPIKQSFIDFTKAFDSVSHQQLCRIIDILPLEQGIQNILKRSLKMHVQIKETGMGECKQSKVIKVKRGIPQGSSSSPMNFILAISHIGYALENAPKVEVGEKLLENLVKFGASEVGLQLNISKCASESTTSSFPRFEKYKYLGITKNTDETASDETTETSQIMKTVNEIFKSKLSTHQKIRLYNSKIIPMISYKFRNLETSNKAEIRLKWTADIDLQVRKIATETQLKKRTINNSRLYLGHNYNSLKIRQCEIEAKIQLLRKLKMLLGNETIRPIKETYLKMMKKRIANPVSDVKNIITNIVSEEEFNRVLSTNDTEAVDHWRKLILENEEEKWKKHWTSPYGEEVKKRVENKSIHFPYIKEKVSSLIVEVMLSAGEEQMNFRGNNENPQNCRKCKQQQETSYHVLSQCNALRHNQYTSRHDKILFHIINSLRIHMDFPKLKYGEKITGVVENNNWKLMVNMKLPNEKRLYHCKPDITIFQKGPKKRVICCDLSISALRNFDVQKQIKRFKYCWNGESKKEVKEMKEMTKKNKGENLMNLLKTKERCNAEFYTIIIGTLGEVDTSSWDFFKEIQMKSKTIEKLMKKCSLSAALSSTSILLRHKMY</sequence>
<dbReference type="PANTHER" id="PTHR35450">
    <property type="entry name" value="REVERSE TRANSCRIPTASE DOMAIN-CONTAINING PROTEIN"/>
    <property type="match status" value="1"/>
</dbReference>
<dbReference type="InterPro" id="IPR043502">
    <property type="entry name" value="DNA/RNA_pol_sf"/>
</dbReference>
<dbReference type="GO" id="GO:0005634">
    <property type="term" value="C:nucleus"/>
    <property type="evidence" value="ECO:0007669"/>
    <property type="project" value="UniProtKB-SubCell"/>
</dbReference>
<feature type="region of interest" description="Disordered" evidence="2">
    <location>
        <begin position="326"/>
        <end position="374"/>
    </location>
</feature>
<dbReference type="WBParaSite" id="SPAL_0000852000.1">
    <property type="protein sequence ID" value="SPAL_0000852000.1"/>
    <property type="gene ID" value="SPAL_0000852000"/>
</dbReference>
<dbReference type="Proteomes" id="UP000046392">
    <property type="component" value="Unplaced"/>
</dbReference>
<reference evidence="5" key="1">
    <citation type="submission" date="2017-02" db="UniProtKB">
        <authorList>
            <consortium name="WormBaseParasite"/>
        </authorList>
    </citation>
    <scope>IDENTIFICATION</scope>
</reference>
<evidence type="ECO:0000313" key="4">
    <source>
        <dbReference type="Proteomes" id="UP000046392"/>
    </source>
</evidence>
<feature type="compositionally biased region" description="Basic and acidic residues" evidence="2">
    <location>
        <begin position="361"/>
        <end position="374"/>
    </location>
</feature>
<dbReference type="PANTHER" id="PTHR35450:SF2">
    <property type="entry name" value="REVERSE TRANSCRIPTASE DOMAIN-CONTAINING PROTEIN"/>
    <property type="match status" value="1"/>
</dbReference>
<dbReference type="PROSITE" id="PS50878">
    <property type="entry name" value="RT_POL"/>
    <property type="match status" value="1"/>
</dbReference>
<feature type="domain" description="Reverse transcriptase" evidence="3">
    <location>
        <begin position="664"/>
        <end position="945"/>
    </location>
</feature>
<keyword evidence="4" id="KW-1185">Reference proteome</keyword>
<name>A0A0N5BRM3_STREA</name>
<evidence type="ECO:0000259" key="3">
    <source>
        <dbReference type="PROSITE" id="PS50878"/>
    </source>
</evidence>
<evidence type="ECO:0000256" key="2">
    <source>
        <dbReference type="SAM" id="MobiDB-lite"/>
    </source>
</evidence>
<comment type="subcellular location">
    <subcellularLocation>
        <location evidence="1">Nucleus</location>
    </subcellularLocation>
</comment>
<organism evidence="4 5">
    <name type="scientific">Strongyloides papillosus</name>
    <name type="common">Intestinal threadworm</name>
    <dbReference type="NCBI Taxonomy" id="174720"/>
    <lineage>
        <taxon>Eukaryota</taxon>
        <taxon>Metazoa</taxon>
        <taxon>Ecdysozoa</taxon>
        <taxon>Nematoda</taxon>
        <taxon>Chromadorea</taxon>
        <taxon>Rhabditida</taxon>
        <taxon>Tylenchina</taxon>
        <taxon>Panagrolaimomorpha</taxon>
        <taxon>Strongyloidoidea</taxon>
        <taxon>Strongyloididae</taxon>
        <taxon>Strongyloides</taxon>
    </lineage>
</organism>
<dbReference type="STRING" id="174720.A0A0N5BRM3"/>
<dbReference type="SUPFAM" id="SSF46689">
    <property type="entry name" value="Homeodomain-like"/>
    <property type="match status" value="1"/>
</dbReference>
<evidence type="ECO:0000313" key="5">
    <source>
        <dbReference type="WBParaSite" id="SPAL_0000852000.1"/>
    </source>
</evidence>
<evidence type="ECO:0000256" key="1">
    <source>
        <dbReference type="ARBA" id="ARBA00004123"/>
    </source>
</evidence>
<accession>A0A0N5BRM3</accession>
<dbReference type="InterPro" id="IPR000477">
    <property type="entry name" value="RT_dom"/>
</dbReference>
<feature type="compositionally biased region" description="Low complexity" evidence="2">
    <location>
        <begin position="345"/>
        <end position="357"/>
    </location>
</feature>
<dbReference type="InterPro" id="IPR009057">
    <property type="entry name" value="Homeodomain-like_sf"/>
</dbReference>
<dbReference type="Pfam" id="PF00078">
    <property type="entry name" value="RVT_1"/>
    <property type="match status" value="1"/>
</dbReference>